<evidence type="ECO:0000313" key="1">
    <source>
        <dbReference type="EMBL" id="SAK61122.1"/>
    </source>
</evidence>
<proteinExistence type="predicted"/>
<dbReference type="AlphaFoldDB" id="A0A158ATI2"/>
<reference evidence="1" key="1">
    <citation type="submission" date="2016-01" db="EMBL/GenBank/DDBJ databases">
        <authorList>
            <person name="Peeters C."/>
        </authorList>
    </citation>
    <scope>NUCLEOTIDE SEQUENCE [LARGE SCALE GENOMIC DNA]</scope>
    <source>
        <strain evidence="1">LMG 29326</strain>
    </source>
</reference>
<protein>
    <submittedName>
        <fullName evidence="1">Uncharacterized protein</fullName>
    </submittedName>
</protein>
<dbReference type="Proteomes" id="UP000054978">
    <property type="component" value="Unassembled WGS sequence"/>
</dbReference>
<accession>A0A158ATI2</accession>
<evidence type="ECO:0000313" key="2">
    <source>
        <dbReference type="Proteomes" id="UP000054978"/>
    </source>
</evidence>
<comment type="caution">
    <text evidence="1">The sequence shown here is derived from an EMBL/GenBank/DDBJ whole genome shotgun (WGS) entry which is preliminary data.</text>
</comment>
<name>A0A158ATI2_9BURK</name>
<sequence>MLSSGLLSKWANKHVCGTLFAHPMSATNFDVPSFSTPRLRSKYGALDHEKTEGAKLKLRGERVPLLRRHFACLVGFEVTMPKMTQVCL</sequence>
<dbReference type="EMBL" id="FCOB02000009">
    <property type="protein sequence ID" value="SAK61122.1"/>
    <property type="molecule type" value="Genomic_DNA"/>
</dbReference>
<dbReference type="STRING" id="1777144.AWB83_02331"/>
<organism evidence="1 2">
    <name type="scientific">Caballeronia ptereochthonis</name>
    <dbReference type="NCBI Taxonomy" id="1777144"/>
    <lineage>
        <taxon>Bacteria</taxon>
        <taxon>Pseudomonadati</taxon>
        <taxon>Pseudomonadota</taxon>
        <taxon>Betaproteobacteria</taxon>
        <taxon>Burkholderiales</taxon>
        <taxon>Burkholderiaceae</taxon>
        <taxon>Caballeronia</taxon>
    </lineage>
</organism>
<keyword evidence="2" id="KW-1185">Reference proteome</keyword>
<gene>
    <name evidence="1" type="ORF">AWB83_02331</name>
</gene>